<evidence type="ECO:0008006" key="5">
    <source>
        <dbReference type="Google" id="ProtNLM"/>
    </source>
</evidence>
<organism evidence="3 4">
    <name type="scientific">Acer yangbiense</name>
    <dbReference type="NCBI Taxonomy" id="1000413"/>
    <lineage>
        <taxon>Eukaryota</taxon>
        <taxon>Viridiplantae</taxon>
        <taxon>Streptophyta</taxon>
        <taxon>Embryophyta</taxon>
        <taxon>Tracheophyta</taxon>
        <taxon>Spermatophyta</taxon>
        <taxon>Magnoliopsida</taxon>
        <taxon>eudicotyledons</taxon>
        <taxon>Gunneridae</taxon>
        <taxon>Pentapetalae</taxon>
        <taxon>rosids</taxon>
        <taxon>malvids</taxon>
        <taxon>Sapindales</taxon>
        <taxon>Sapindaceae</taxon>
        <taxon>Hippocastanoideae</taxon>
        <taxon>Acereae</taxon>
        <taxon>Acer</taxon>
    </lineage>
</organism>
<feature type="domain" description="DUF4283" evidence="1">
    <location>
        <begin position="2"/>
        <end position="53"/>
    </location>
</feature>
<evidence type="ECO:0000313" key="4">
    <source>
        <dbReference type="Proteomes" id="UP000323000"/>
    </source>
</evidence>
<sequence>MRVIGKIWQVQQGVGIESVSGNIFSFHFQNDYDLERVISGGPWNFDAALIAMERPVGKGSIDSLRFNQADFWIQIHQVPLLCMTTAIGRSLGGMIGEVLAVDGGDSGECVGKFMRVRVRVNITTPLKRCLRVDILGDGEVTTMVLRYERLTSHCVKCGMISHTASECFNGDPIPIVDGKPVFPFGIWLRASGIHRHSNSHTSRRGFFFSPVQPKSSWRHGSGSGKAVMMEPIGKDLVEAPCEDRTSIAASKQVPVADELMEAVHEGVKIHDFASIPVVNVVLKQVEETEMLAGIRPVREIIKCKEPVIGICEDIVGVACDQSYKGNDDNSVGPPAVPLFPNH</sequence>
<feature type="domain" description="Zinc knuckle CX2CX4HX4C" evidence="2">
    <location>
        <begin position="121"/>
        <end position="167"/>
    </location>
</feature>
<evidence type="ECO:0000313" key="3">
    <source>
        <dbReference type="EMBL" id="TXG47233.1"/>
    </source>
</evidence>
<proteinExistence type="predicted"/>
<dbReference type="InterPro" id="IPR040256">
    <property type="entry name" value="At4g02000-like"/>
</dbReference>
<evidence type="ECO:0000259" key="1">
    <source>
        <dbReference type="Pfam" id="PF14111"/>
    </source>
</evidence>
<keyword evidence="4" id="KW-1185">Reference proteome</keyword>
<dbReference type="Pfam" id="PF14392">
    <property type="entry name" value="zf-CCHC_4"/>
    <property type="match status" value="1"/>
</dbReference>
<protein>
    <recommendedName>
        <fullName evidence="5">DUF4283 domain-containing protein</fullName>
    </recommendedName>
</protein>
<dbReference type="EMBL" id="VAHF01000013">
    <property type="protein sequence ID" value="TXG47233.1"/>
    <property type="molecule type" value="Genomic_DNA"/>
</dbReference>
<evidence type="ECO:0000259" key="2">
    <source>
        <dbReference type="Pfam" id="PF14392"/>
    </source>
</evidence>
<dbReference type="InterPro" id="IPR025836">
    <property type="entry name" value="Zn_knuckle_CX2CX4HX4C"/>
</dbReference>
<dbReference type="PANTHER" id="PTHR31286:SF167">
    <property type="entry name" value="OS09G0268800 PROTEIN"/>
    <property type="match status" value="1"/>
</dbReference>
<gene>
    <name evidence="3" type="ORF">EZV62_026527</name>
</gene>
<accession>A0A5C7GRJ5</accession>
<dbReference type="Proteomes" id="UP000323000">
    <property type="component" value="Chromosome 13"/>
</dbReference>
<reference evidence="4" key="1">
    <citation type="journal article" date="2019" name="Gigascience">
        <title>De novo genome assembly of the endangered Acer yangbiense, a plant species with extremely small populations endemic to Yunnan Province, China.</title>
        <authorList>
            <person name="Yang J."/>
            <person name="Wariss H.M."/>
            <person name="Tao L."/>
            <person name="Zhang R."/>
            <person name="Yun Q."/>
            <person name="Hollingsworth P."/>
            <person name="Dao Z."/>
            <person name="Luo G."/>
            <person name="Guo H."/>
            <person name="Ma Y."/>
            <person name="Sun W."/>
        </authorList>
    </citation>
    <scope>NUCLEOTIDE SEQUENCE [LARGE SCALE GENOMIC DNA]</scope>
    <source>
        <strain evidence="4">cv. Malutang</strain>
    </source>
</reference>
<dbReference type="OrthoDB" id="1109668at2759"/>
<dbReference type="AlphaFoldDB" id="A0A5C7GRJ5"/>
<name>A0A5C7GRJ5_9ROSI</name>
<dbReference type="Pfam" id="PF14111">
    <property type="entry name" value="DUF4283"/>
    <property type="match status" value="1"/>
</dbReference>
<dbReference type="InterPro" id="IPR025558">
    <property type="entry name" value="DUF4283"/>
</dbReference>
<dbReference type="PANTHER" id="PTHR31286">
    <property type="entry name" value="GLYCINE-RICH CELL WALL STRUCTURAL PROTEIN 1.8-LIKE"/>
    <property type="match status" value="1"/>
</dbReference>
<comment type="caution">
    <text evidence="3">The sequence shown here is derived from an EMBL/GenBank/DDBJ whole genome shotgun (WGS) entry which is preliminary data.</text>
</comment>